<evidence type="ECO:0000259" key="1">
    <source>
        <dbReference type="Pfam" id="PF12770"/>
    </source>
</evidence>
<organism evidence="2 3">
    <name type="scientific">Blastococcus mobilis</name>
    <dbReference type="NCBI Taxonomy" id="1938746"/>
    <lineage>
        <taxon>Bacteria</taxon>
        <taxon>Bacillati</taxon>
        <taxon>Actinomycetota</taxon>
        <taxon>Actinomycetes</taxon>
        <taxon>Geodermatophilales</taxon>
        <taxon>Geodermatophilaceae</taxon>
        <taxon>Blastococcus</taxon>
    </lineage>
</organism>
<feature type="domain" description="CHAT" evidence="1">
    <location>
        <begin position="628"/>
        <end position="855"/>
    </location>
</feature>
<dbReference type="EMBL" id="FZNO01000001">
    <property type="protein sequence ID" value="SNR24389.1"/>
    <property type="molecule type" value="Genomic_DNA"/>
</dbReference>
<dbReference type="Pfam" id="PF12770">
    <property type="entry name" value="CHAT"/>
    <property type="match status" value="1"/>
</dbReference>
<evidence type="ECO:0000313" key="2">
    <source>
        <dbReference type="EMBL" id="SNR24389.1"/>
    </source>
</evidence>
<sequence length="883" mass="92604">MAPAVNPVQDPDAEGLLPLAVARPHEALTRARATLAAHPPPLAASIARQAIGIVLRDRGETAEAIGELRAALRLARAAGSSAREADVLATLGVALVFAGHTVAGRRVLDRAVGLARTQQLGQVLVRRGIAGWVLGDHAAALADLTRAVRELRRSGDVLWQPRALTTRAFVHLALGASERAVGDLERAERLLSGSAQELEVAYAVHNRAIVAIRSGDVPEALTRLDLAGERYAALSVTVPDLTIDRCRALLTAGLARDAAEEADAVLARLDAGTPQQACKRAELLLTAAECALAAGCPTAAGERAAAARRLFTVQRRSWWRAHARLLELRALVDADPPTRRLLGAALRCAAELEALRSPDSGLARLLVGRVALALGATDQAQDALGTAARGRRSGPALRRAEGWLAEALRCEATGDGRRLLLACHRGLDVLDQHRAVLGSSELRARATAHGAELAAVAQRHALRTARPRLVLQWSERWRAAALAVPPARPVDDAAARAELTAVREVAVQLERALAEGLPTSRLAAEQARLERAVRDRALRAPGDGPGTPGSLDVDGLLDAVGEDRLLQIVDVDGTLHVLVCGGGRVRLSTAGRTEDVGRELEFLLFSLRRIARGRSRHGPRDLELLTARAARLSELVLGPARRQLGESDIVIVPPGVLQAIPWGLLPELRERPVVVAPSARTWLRARAVAAPLGERVVLVGGPGLPGGDHEIAELARRHPGAVRLAGGAARCAAVCTALDGATLAHIAAHGTFRADSPLFSALHLDDGPLTVYDLERLGRAPARLVLSACHAGRLAPTGADELLGLASSLIPLGTASVVAAVVEVDDAATASLMVALHDHLRRGASLAEALCRTRSAGEDPLAVATASSFICLGAASPAASPIR</sequence>
<accession>A0A238USQ6</accession>
<dbReference type="PANTHER" id="PTHR10098:SF108">
    <property type="entry name" value="TETRATRICOPEPTIDE REPEAT PROTEIN 28"/>
    <property type="match status" value="1"/>
</dbReference>
<dbReference type="Proteomes" id="UP000198403">
    <property type="component" value="Unassembled WGS sequence"/>
</dbReference>
<proteinExistence type="predicted"/>
<dbReference type="InterPro" id="IPR024983">
    <property type="entry name" value="CHAT_dom"/>
</dbReference>
<keyword evidence="3" id="KW-1185">Reference proteome</keyword>
<name>A0A238USQ6_9ACTN</name>
<dbReference type="AlphaFoldDB" id="A0A238USQ6"/>
<evidence type="ECO:0000313" key="3">
    <source>
        <dbReference type="Proteomes" id="UP000198403"/>
    </source>
</evidence>
<dbReference type="InterPro" id="IPR011990">
    <property type="entry name" value="TPR-like_helical_dom_sf"/>
</dbReference>
<dbReference type="Gene3D" id="1.25.40.10">
    <property type="entry name" value="Tetratricopeptide repeat domain"/>
    <property type="match status" value="2"/>
</dbReference>
<reference evidence="2 3" key="1">
    <citation type="submission" date="2017-06" db="EMBL/GenBank/DDBJ databases">
        <authorList>
            <person name="Kim H.J."/>
            <person name="Triplett B.A."/>
        </authorList>
    </citation>
    <scope>NUCLEOTIDE SEQUENCE [LARGE SCALE GENOMIC DNA]</scope>
    <source>
        <strain evidence="2 3">DSM 44272</strain>
    </source>
</reference>
<dbReference type="RefSeq" id="WP_217899110.1">
    <property type="nucleotide sequence ID" value="NZ_FZNO01000001.1"/>
</dbReference>
<gene>
    <name evidence="2" type="ORF">SAMN06272737_101250</name>
</gene>
<dbReference type="SUPFAM" id="SSF48452">
    <property type="entry name" value="TPR-like"/>
    <property type="match status" value="2"/>
</dbReference>
<protein>
    <submittedName>
        <fullName evidence="2">CHAT domain-containing protein</fullName>
    </submittedName>
</protein>
<dbReference type="PANTHER" id="PTHR10098">
    <property type="entry name" value="RAPSYN-RELATED"/>
    <property type="match status" value="1"/>
</dbReference>